<keyword evidence="1" id="KW-0812">Transmembrane</keyword>
<comment type="caution">
    <text evidence="3">The sequence shown here is derived from an EMBL/GenBank/DDBJ whole genome shotgun (WGS) entry which is preliminary data.</text>
</comment>
<keyword evidence="4" id="KW-1185">Reference proteome</keyword>
<evidence type="ECO:0000313" key="4">
    <source>
        <dbReference type="Proteomes" id="UP001239462"/>
    </source>
</evidence>
<evidence type="ECO:0000256" key="1">
    <source>
        <dbReference type="SAM" id="Phobius"/>
    </source>
</evidence>
<gene>
    <name evidence="3" type="ORF">QTN89_25685</name>
</gene>
<accession>A0ABT7PRY3</accession>
<sequence>MDTDDMTLSNHANRWRRRFWTMGAVFVVTMIALSFASVRGLVMQPLVVHHSDARGEIAYVMADGPAYWERLFAASDLYHFGRIKSIYLLEERQSSSHNFERGTNDTRLQRAIDYLDMRGVPASAIVPVPMGEPSWLSSRDEAKWLAQMNQSLEGIVVVTSPPHTRRSLLCFRRVFSDQTSIAVYSATSPDSSVETHLPLWIEYVKLVAYWIAA</sequence>
<dbReference type="RefSeq" id="WP_289166866.1">
    <property type="nucleotide sequence ID" value="NZ_JASZZN010000027.1"/>
</dbReference>
<evidence type="ECO:0000313" key="3">
    <source>
        <dbReference type="EMBL" id="MDM4018871.1"/>
    </source>
</evidence>
<dbReference type="Pfam" id="PF02698">
    <property type="entry name" value="DUF218"/>
    <property type="match status" value="1"/>
</dbReference>
<feature type="domain" description="DUF218" evidence="2">
    <location>
        <begin position="65"/>
        <end position="182"/>
    </location>
</feature>
<keyword evidence="1" id="KW-0472">Membrane</keyword>
<keyword evidence="1" id="KW-1133">Transmembrane helix</keyword>
<dbReference type="EMBL" id="JASZZN010000027">
    <property type="protein sequence ID" value="MDM4018871.1"/>
    <property type="molecule type" value="Genomic_DNA"/>
</dbReference>
<organism evidence="3 4">
    <name type="scientific">Roseiconus lacunae</name>
    <dbReference type="NCBI Taxonomy" id="2605694"/>
    <lineage>
        <taxon>Bacteria</taxon>
        <taxon>Pseudomonadati</taxon>
        <taxon>Planctomycetota</taxon>
        <taxon>Planctomycetia</taxon>
        <taxon>Pirellulales</taxon>
        <taxon>Pirellulaceae</taxon>
        <taxon>Roseiconus</taxon>
    </lineage>
</organism>
<name>A0ABT7PRY3_9BACT</name>
<feature type="transmembrane region" description="Helical" evidence="1">
    <location>
        <begin position="20"/>
        <end position="42"/>
    </location>
</feature>
<protein>
    <submittedName>
        <fullName evidence="3">ElyC/SanA/YdcF family protein</fullName>
    </submittedName>
</protein>
<dbReference type="Proteomes" id="UP001239462">
    <property type="component" value="Unassembled WGS sequence"/>
</dbReference>
<proteinExistence type="predicted"/>
<reference evidence="3 4" key="1">
    <citation type="submission" date="2023-06" db="EMBL/GenBank/DDBJ databases">
        <title>Roseiconus lacunae JC819 isolated from Gulf of Mannar region, Tamil Nadu.</title>
        <authorList>
            <person name="Pk S."/>
            <person name="Ch S."/>
            <person name="Ch V.R."/>
        </authorList>
    </citation>
    <scope>NUCLEOTIDE SEQUENCE [LARGE SCALE GENOMIC DNA]</scope>
    <source>
        <strain evidence="3 4">JC819</strain>
    </source>
</reference>
<evidence type="ECO:0000259" key="2">
    <source>
        <dbReference type="Pfam" id="PF02698"/>
    </source>
</evidence>
<dbReference type="InterPro" id="IPR003848">
    <property type="entry name" value="DUF218"/>
</dbReference>